<name>A0AAN7WJE9_9PEZI</name>
<dbReference type="InterPro" id="IPR001447">
    <property type="entry name" value="Arylamine_N-AcTrfase"/>
</dbReference>
<evidence type="ECO:0008006" key="4">
    <source>
        <dbReference type="Google" id="ProtNLM"/>
    </source>
</evidence>
<dbReference type="Proteomes" id="UP001310594">
    <property type="component" value="Unassembled WGS sequence"/>
</dbReference>
<dbReference type="EMBL" id="JAVRQU010000001">
    <property type="protein sequence ID" value="KAK5707785.1"/>
    <property type="molecule type" value="Genomic_DNA"/>
</dbReference>
<dbReference type="PANTHER" id="PTHR11786">
    <property type="entry name" value="N-HYDROXYARYLAMINE O-ACETYLTRANSFERASE"/>
    <property type="match status" value="1"/>
</dbReference>
<comment type="similarity">
    <text evidence="1">Belongs to the arylamine N-acetyltransferase family.</text>
</comment>
<dbReference type="InterPro" id="IPR053710">
    <property type="entry name" value="Arylamine_NAT_domain_sf"/>
</dbReference>
<reference evidence="2" key="1">
    <citation type="submission" date="2023-08" db="EMBL/GenBank/DDBJ databases">
        <title>Black Yeasts Isolated from many extreme environments.</title>
        <authorList>
            <person name="Coleine C."/>
            <person name="Stajich J.E."/>
            <person name="Selbmann L."/>
        </authorList>
    </citation>
    <scope>NUCLEOTIDE SEQUENCE</scope>
    <source>
        <strain evidence="2">CCFEE 5810</strain>
    </source>
</reference>
<evidence type="ECO:0000313" key="3">
    <source>
        <dbReference type="Proteomes" id="UP001310594"/>
    </source>
</evidence>
<gene>
    <name evidence="2" type="ORF">LTR97_000323</name>
</gene>
<proteinExistence type="inferred from homology"/>
<evidence type="ECO:0000313" key="2">
    <source>
        <dbReference type="EMBL" id="KAK5707785.1"/>
    </source>
</evidence>
<dbReference type="Gene3D" id="3.30.2140.20">
    <property type="match status" value="1"/>
</dbReference>
<sequence length="350" mass="39319">MSQERLHYTPQQLHAVYDRINLPARYRYEPGDFSREVVKHHDGHGFLGALVTHTLAHIPFENLSLHYSPTHAVSIHPDALFQKIIRADMGRGGYCLENNVFLGTVLRSLGFDVMSVGARINRMGKGGVGNEDGMTSFGGWSHMVNLVTIRGEVFVVDVGFGPGGPARPLRLIDGKIEPNMVATPQQAIRLRHDSIAENEHQNVKLWIFERRNNDNAPWVPMYCFEDNVCFLPQDFEVLNYFTSTHRTSVFTYRVLCSKFILADEDETTIVGEIILYEHKVTRRLNGTTEVLATLSNETERIEALFSHLGVRLSQAQAAGIKGMATELKSGDGQQIPYDLVQAEIKQEARG</sequence>
<dbReference type="SUPFAM" id="SSF54001">
    <property type="entry name" value="Cysteine proteinases"/>
    <property type="match status" value="1"/>
</dbReference>
<evidence type="ECO:0000256" key="1">
    <source>
        <dbReference type="ARBA" id="ARBA00006547"/>
    </source>
</evidence>
<dbReference type="Pfam" id="PF00797">
    <property type="entry name" value="Acetyltransf_2"/>
    <property type="match status" value="1"/>
</dbReference>
<dbReference type="PANTHER" id="PTHR11786:SF0">
    <property type="entry name" value="ARYLAMINE N-ACETYLTRANSFERASE 4-RELATED"/>
    <property type="match status" value="1"/>
</dbReference>
<comment type="caution">
    <text evidence="2">The sequence shown here is derived from an EMBL/GenBank/DDBJ whole genome shotgun (WGS) entry which is preliminary data.</text>
</comment>
<dbReference type="GO" id="GO:0016407">
    <property type="term" value="F:acetyltransferase activity"/>
    <property type="evidence" value="ECO:0007669"/>
    <property type="project" value="InterPro"/>
</dbReference>
<dbReference type="AlphaFoldDB" id="A0AAN7WJE9"/>
<dbReference type="InterPro" id="IPR038765">
    <property type="entry name" value="Papain-like_cys_pep_sf"/>
</dbReference>
<organism evidence="2 3">
    <name type="scientific">Elasticomyces elasticus</name>
    <dbReference type="NCBI Taxonomy" id="574655"/>
    <lineage>
        <taxon>Eukaryota</taxon>
        <taxon>Fungi</taxon>
        <taxon>Dikarya</taxon>
        <taxon>Ascomycota</taxon>
        <taxon>Pezizomycotina</taxon>
        <taxon>Dothideomycetes</taxon>
        <taxon>Dothideomycetidae</taxon>
        <taxon>Mycosphaerellales</taxon>
        <taxon>Teratosphaeriaceae</taxon>
        <taxon>Elasticomyces</taxon>
    </lineage>
</organism>
<protein>
    <recommendedName>
        <fullName evidence="4">Arylamine N-acetyltransferase</fullName>
    </recommendedName>
</protein>
<accession>A0AAN7WJE9</accession>